<dbReference type="Gene3D" id="1.25.40.10">
    <property type="entry name" value="Tetratricopeptide repeat domain"/>
    <property type="match status" value="5"/>
</dbReference>
<dbReference type="InParanoid" id="A0A6C2YL95"/>
<evidence type="ECO:0000256" key="2">
    <source>
        <dbReference type="ARBA" id="ARBA00022803"/>
    </source>
</evidence>
<reference evidence="3" key="1">
    <citation type="submission" date="2019-04" db="EMBL/GenBank/DDBJ databases">
        <authorList>
            <consortium name="Science for Life Laboratories"/>
        </authorList>
    </citation>
    <scope>NUCLEOTIDE SEQUENCE</scope>
    <source>
        <strain evidence="3">MBLW1</strain>
    </source>
</reference>
<keyword evidence="1" id="KW-0677">Repeat</keyword>
<evidence type="ECO:0000256" key="1">
    <source>
        <dbReference type="ARBA" id="ARBA00022737"/>
    </source>
</evidence>
<gene>
    <name evidence="3" type="ORF">GMBLW1_20850</name>
</gene>
<dbReference type="Pfam" id="PF13424">
    <property type="entry name" value="TPR_12"/>
    <property type="match status" value="6"/>
</dbReference>
<dbReference type="PANTHER" id="PTHR45641">
    <property type="entry name" value="TETRATRICOPEPTIDE REPEAT PROTEIN (AFU_ORTHOLOGUE AFUA_6G03870)"/>
    <property type="match status" value="1"/>
</dbReference>
<dbReference type="SMART" id="SM00028">
    <property type="entry name" value="TPR"/>
    <property type="match status" value="15"/>
</dbReference>
<dbReference type="Proteomes" id="UP000464378">
    <property type="component" value="Chromosome"/>
</dbReference>
<dbReference type="RefSeq" id="WP_162657115.1">
    <property type="nucleotide sequence ID" value="NZ_LR593887.1"/>
</dbReference>
<dbReference type="SUPFAM" id="SSF48452">
    <property type="entry name" value="TPR-like"/>
    <property type="match status" value="8"/>
</dbReference>
<dbReference type="EMBL" id="LR586016">
    <property type="protein sequence ID" value="VIP01875.1"/>
    <property type="molecule type" value="Genomic_DNA"/>
</dbReference>
<keyword evidence="4" id="KW-1185">Reference proteome</keyword>
<organism evidence="3">
    <name type="scientific">Tuwongella immobilis</name>
    <dbReference type="NCBI Taxonomy" id="692036"/>
    <lineage>
        <taxon>Bacteria</taxon>
        <taxon>Pseudomonadati</taxon>
        <taxon>Planctomycetota</taxon>
        <taxon>Planctomycetia</taxon>
        <taxon>Gemmatales</taxon>
        <taxon>Gemmataceae</taxon>
        <taxon>Tuwongella</taxon>
    </lineage>
</organism>
<protein>
    <recommendedName>
        <fullName evidence="5">CHAT domain-containing protein</fullName>
    </recommendedName>
</protein>
<dbReference type="Pfam" id="PF13374">
    <property type="entry name" value="TPR_10"/>
    <property type="match status" value="1"/>
</dbReference>
<proteinExistence type="predicted"/>
<accession>A0A6C2YL95</accession>
<dbReference type="InterPro" id="IPR019734">
    <property type="entry name" value="TPR_rpt"/>
</dbReference>
<name>A0A6C2YL95_9BACT</name>
<dbReference type="KEGG" id="tim:GMBLW1_20850"/>
<keyword evidence="2" id="KW-0802">TPR repeat</keyword>
<evidence type="ECO:0000313" key="4">
    <source>
        <dbReference type="Proteomes" id="UP000464378"/>
    </source>
</evidence>
<dbReference type="EMBL" id="LR593887">
    <property type="protein sequence ID" value="VTR99713.1"/>
    <property type="molecule type" value="Genomic_DNA"/>
</dbReference>
<dbReference type="InterPro" id="IPR011990">
    <property type="entry name" value="TPR-like_helical_dom_sf"/>
</dbReference>
<dbReference type="PANTHER" id="PTHR45641:SF19">
    <property type="entry name" value="NEPHROCYSTIN-3"/>
    <property type="match status" value="1"/>
</dbReference>
<evidence type="ECO:0008006" key="5">
    <source>
        <dbReference type="Google" id="ProtNLM"/>
    </source>
</evidence>
<sequence length="1515" mass="168286">MMDLSPSPAHPALSDVVRLHRQGAYQAALDAVPLARQALAEAGLAESTVQAELDRLQGELHRDLTQFPQAEAALLDALRREQQLHGKSHPAYATALHALARLYEAMGQYATAESLAKQTLRIRQETFGLSHPDVANSLHLLAGIAQSRGNLTEAEQLAEQSMAIRQTTLPIQHADQGASRMLLARLYGERGQLELAALNASQALAHRQAACGDSHPETIASLAFVGAIAAYRGDVETGSELLRQAEESARKSQGDHSLLRADLLGRIAEQAVTRGQLADAETMGRESLRIRLDLLGPKHVAVAHTQLMLAWVLRHRERFEESESLIRDAYQLQREWLGESHPDLAETLADLGSLLLQQERLDECEPVLQRALLGLRAAYGVSHPRIASVLVDLSWCRCLMEQPDLGVSAAREAVTIYEETLGGSHPETGRALDNLATVLRQAERLEEAEALFPRLTELVRVVWGDEHDITLETQERHAELLLALDRVEAAEALFRSVHDKLHASAGPDDPRSVDSVLALAEFYHRVGRYRDAEPLYRDALIRLRTPDQEPTIEYTSALHNLARLYHSMGDLSAAEVRFREVLGLRERLDGTDSEPFASALGDLAQVYLDARQYAASEALFEHALELRRQLHGDRHPETARMQHGLGQVLVRLGRYHAAEPLLRVAAGTLADSLGTAHAETLRVTHSRGVLSLALGKPMEAERLLRRLIEQLRQQVGPENPWVAEAIFDRAKVHATLGDAISTEPMLREARRIHQRAFPADHPIHTSDRYQLAQFYLQIGEPEQAFPLADAIETDVRQRHGDEHPEMGEVRAFRGTLFQAIGDHRSALRELEAALQSHRAAAGNYAPAMMDVLTSLSMSKFLIGDDDGAETAQRQAVEIARRHPNDPASRSVWDSMAALLQMMGRPLEAEPFLRELLEHTERTVSPNNPVLAVLNLRIAEVLRESGQLRATFTPIRMALEILDGSDEAQPLLDALARLAALHTELGELGHAERLLRQWRSLERGPRGCEAPGRAEVTSLLAMICASTGREAEAMTLLDEVNLLLDRQVPLLVALPSARERLLTVRNLSDATRRTLTIVLRDFDRSDAAHRLACELVLRRKLSEMELLVGDRLAYLPNIGIEGTARTKLRRLRRQIARRTISGPGSEGGATHRRLLDGWWDDAERLTARIAVQRLDLAVSPLNLPSLSELAAAMPANCVGIEWLRWRPVTLPTLGAAAPEHVGDRYLAVIVPANRPQDVAMVDFGDANELDCVIDRWIAEPNAESLAELRQRVIEPLLPSVVGATRWIWSPADRMTRLPIERLLTQLSLESEVATNSIAVQWTACLRDFLRPRRDTRNATVAEGLECLRTPASGGSPMVWLLPDATLVSGRESTWWSLTPPLEARATLSETESARERPMPLDRLRLTDTLSGEQMNLLQFARTDLAGMELLALGHLPATEVSVLQLVRIASIAGVRMVMVPIRPVDATMRAWMFERLRTAALSGGDWKAFPQRIEDEYAAEHPNAVEPWPWRFYRNA</sequence>
<evidence type="ECO:0000313" key="3">
    <source>
        <dbReference type="EMBL" id="VIP01875.1"/>
    </source>
</evidence>